<evidence type="ECO:0000313" key="1">
    <source>
        <dbReference type="EMBL" id="GMN59168.1"/>
    </source>
</evidence>
<reference evidence="1" key="1">
    <citation type="submission" date="2023-07" db="EMBL/GenBank/DDBJ databases">
        <title>draft genome sequence of fig (Ficus carica).</title>
        <authorList>
            <person name="Takahashi T."/>
            <person name="Nishimura K."/>
        </authorList>
    </citation>
    <scope>NUCLEOTIDE SEQUENCE</scope>
</reference>
<dbReference type="AlphaFoldDB" id="A0AA88DPQ7"/>
<dbReference type="InterPro" id="IPR008586">
    <property type="entry name" value="DUF868_pln"/>
</dbReference>
<organism evidence="1 2">
    <name type="scientific">Ficus carica</name>
    <name type="common">Common fig</name>
    <dbReference type="NCBI Taxonomy" id="3494"/>
    <lineage>
        <taxon>Eukaryota</taxon>
        <taxon>Viridiplantae</taxon>
        <taxon>Streptophyta</taxon>
        <taxon>Embryophyta</taxon>
        <taxon>Tracheophyta</taxon>
        <taxon>Spermatophyta</taxon>
        <taxon>Magnoliopsida</taxon>
        <taxon>eudicotyledons</taxon>
        <taxon>Gunneridae</taxon>
        <taxon>Pentapetalae</taxon>
        <taxon>rosids</taxon>
        <taxon>fabids</taxon>
        <taxon>Rosales</taxon>
        <taxon>Moraceae</taxon>
        <taxon>Ficeae</taxon>
        <taxon>Ficus</taxon>
    </lineage>
</organism>
<keyword evidence="2" id="KW-1185">Reference proteome</keyword>
<name>A0AA88DPQ7_FICCA</name>
<comment type="caution">
    <text evidence="1">The sequence shown here is derived from an EMBL/GenBank/DDBJ whole genome shotgun (WGS) entry which is preliminary data.</text>
</comment>
<dbReference type="PANTHER" id="PTHR31972">
    <property type="entry name" value="EXPRESSED PROTEIN"/>
    <property type="match status" value="1"/>
</dbReference>
<dbReference type="Proteomes" id="UP001187192">
    <property type="component" value="Unassembled WGS sequence"/>
</dbReference>
<evidence type="ECO:0000313" key="2">
    <source>
        <dbReference type="Proteomes" id="UP001187192"/>
    </source>
</evidence>
<dbReference type="PANTHER" id="PTHR31972:SF54">
    <property type="entry name" value="KINESIN-LIKE PROTEIN (DUF868)"/>
    <property type="match status" value="1"/>
</dbReference>
<dbReference type="EMBL" id="BTGU01000084">
    <property type="protein sequence ID" value="GMN59168.1"/>
    <property type="molecule type" value="Genomic_DNA"/>
</dbReference>
<sequence length="175" mass="20353">MDGQRVEIFWDFRRAKFSSTPEPSSDYYVALVCKEEVVLLLGDLKDDAYKRTRSRPSLEEATLLSKKENVCGKRLFWTRAMLNAGKKEHDIVIENSLSGPGDPEMWISVEGAVVIRVMNLNWRLRGNETVMVNNVPLQIFWDVVVHHPWIRPWPVHLRARGARIDGHRSRFKKLQ</sequence>
<proteinExistence type="predicted"/>
<protein>
    <submittedName>
        <fullName evidence="1">Uncharacterized protein</fullName>
    </submittedName>
</protein>
<accession>A0AA88DPQ7</accession>
<gene>
    <name evidence="1" type="ORF">TIFTF001_028274</name>
</gene>
<dbReference type="Pfam" id="PF05910">
    <property type="entry name" value="DUF868"/>
    <property type="match status" value="1"/>
</dbReference>